<dbReference type="OrthoDB" id="1105011at2759"/>
<dbReference type="Proteomes" id="UP000694251">
    <property type="component" value="Chromosome 12"/>
</dbReference>
<dbReference type="EMBL" id="JAEFBJ010000012">
    <property type="protein sequence ID" value="KAG7547757.1"/>
    <property type="molecule type" value="Genomic_DNA"/>
</dbReference>
<feature type="region of interest" description="Disordered" evidence="1">
    <location>
        <begin position="1"/>
        <end position="117"/>
    </location>
</feature>
<evidence type="ECO:0000313" key="3">
    <source>
        <dbReference type="Proteomes" id="UP000694251"/>
    </source>
</evidence>
<evidence type="ECO:0000313" key="2">
    <source>
        <dbReference type="EMBL" id="KAG7547757.1"/>
    </source>
</evidence>
<sequence>MPLKGKSSQGRGGGQNTRALAARGGQTSIREWGQTSRPVAAGGGETSIPVASRVQNFVGQRPPVTTSGVRASSHSSNPSTTQSAIQSHATRPLQYPSRHTPPLIQQTPPPQPQHHPQPPLLSVIVTGLTGTTGGCPERFPESLGGTLMGLTTAESWDIGITALVREGFLIIAKKRMKGIVSQVKKTSVQPTWIGNTLWAEMQHFWKTADAIERSENASQCRNSDRGGLKEEELGRLVSLGEVFMRMHTRADGSFVDQKSEQVDESYKKTIEERLAELEEEGQDTREISSEHSTHPRELNIDEMNDIFLMCTHTDDQGNPYGFGSLVETLHKGKSKEIYASSSSTVTVVELQDQLRRKISDQDAENARRDAEHRTSQAWIASLEKLILFMKEKDPDLAAFMSSSTLLQPTVIIPPSTQTDTLPTTT</sequence>
<reference evidence="2 3" key="1">
    <citation type="submission" date="2020-12" db="EMBL/GenBank/DDBJ databases">
        <title>Concerted genomic and epigenomic changes stabilize Arabidopsis allopolyploids.</title>
        <authorList>
            <person name="Chen Z."/>
        </authorList>
    </citation>
    <scope>NUCLEOTIDE SEQUENCE [LARGE SCALE GENOMIC DNA]</scope>
    <source>
        <strain evidence="2">As9502</strain>
        <tissue evidence="2">Leaf</tissue>
    </source>
</reference>
<keyword evidence="3" id="KW-1185">Reference proteome</keyword>
<proteinExistence type="predicted"/>
<dbReference type="InterPro" id="IPR004252">
    <property type="entry name" value="Probable_transposase_24"/>
</dbReference>
<accession>A0A8T1YNE1</accession>
<organism evidence="2 3">
    <name type="scientific">Arabidopsis suecica</name>
    <name type="common">Swedish thale-cress</name>
    <name type="synonym">Cardaminopsis suecica</name>
    <dbReference type="NCBI Taxonomy" id="45249"/>
    <lineage>
        <taxon>Eukaryota</taxon>
        <taxon>Viridiplantae</taxon>
        <taxon>Streptophyta</taxon>
        <taxon>Embryophyta</taxon>
        <taxon>Tracheophyta</taxon>
        <taxon>Spermatophyta</taxon>
        <taxon>Magnoliopsida</taxon>
        <taxon>eudicotyledons</taxon>
        <taxon>Gunneridae</taxon>
        <taxon>Pentapetalae</taxon>
        <taxon>rosids</taxon>
        <taxon>malvids</taxon>
        <taxon>Brassicales</taxon>
        <taxon>Brassicaceae</taxon>
        <taxon>Camelineae</taxon>
        <taxon>Arabidopsis</taxon>
    </lineage>
</organism>
<dbReference type="Pfam" id="PF03004">
    <property type="entry name" value="Transposase_24"/>
    <property type="match status" value="1"/>
</dbReference>
<name>A0A8T1YNE1_ARASU</name>
<protein>
    <submittedName>
        <fullName evidence="2">Putative transposase Ptta/En/Spm plant</fullName>
    </submittedName>
</protein>
<evidence type="ECO:0000256" key="1">
    <source>
        <dbReference type="SAM" id="MobiDB-lite"/>
    </source>
</evidence>
<feature type="compositionally biased region" description="Low complexity" evidence="1">
    <location>
        <begin position="72"/>
        <end position="83"/>
    </location>
</feature>
<dbReference type="AlphaFoldDB" id="A0A8T1YNE1"/>
<comment type="caution">
    <text evidence="2">The sequence shown here is derived from an EMBL/GenBank/DDBJ whole genome shotgun (WGS) entry which is preliminary data.</text>
</comment>
<feature type="compositionally biased region" description="Polar residues" evidence="1">
    <location>
        <begin position="25"/>
        <end position="37"/>
    </location>
</feature>
<feature type="compositionally biased region" description="Polar residues" evidence="1">
    <location>
        <begin position="53"/>
        <end position="70"/>
    </location>
</feature>
<feature type="compositionally biased region" description="Pro residues" evidence="1">
    <location>
        <begin position="107"/>
        <end position="117"/>
    </location>
</feature>
<gene>
    <name evidence="2" type="ORF">ISN44_As12g029690</name>
</gene>